<dbReference type="AlphaFoldDB" id="A0A699UHA6"/>
<feature type="non-terminal residue" evidence="1">
    <location>
        <position position="1"/>
    </location>
</feature>
<evidence type="ECO:0008006" key="2">
    <source>
        <dbReference type="Google" id="ProtNLM"/>
    </source>
</evidence>
<reference evidence="1" key="1">
    <citation type="journal article" date="2019" name="Sci. Rep.">
        <title>Draft genome of Tanacetum cinerariifolium, the natural source of mosquito coil.</title>
        <authorList>
            <person name="Yamashiro T."/>
            <person name="Shiraishi A."/>
            <person name="Satake H."/>
            <person name="Nakayama K."/>
        </authorList>
    </citation>
    <scope>NUCLEOTIDE SEQUENCE</scope>
</reference>
<sequence length="113" mass="13409">SIDKSLNDKVLREKESACLGEYVEAMKEEEQLMYQKAKIKWMSFGDRNNALFHKVLKSRMNRNIINYVRDCEEAYFLIRDVEDDEIKDAMFQIDGNKAPDPDGYSSHFFKKTW</sequence>
<name>A0A699UHA6_TANCI</name>
<proteinExistence type="predicted"/>
<evidence type="ECO:0000313" key="1">
    <source>
        <dbReference type="EMBL" id="GFD21091.1"/>
    </source>
</evidence>
<gene>
    <name evidence="1" type="ORF">Tci_893060</name>
</gene>
<protein>
    <recommendedName>
        <fullName evidence="2">RNA-directed DNA polymerase, eukaryota, reverse transcriptase zinc-binding domain protein</fullName>
    </recommendedName>
</protein>
<accession>A0A699UHA6</accession>
<organism evidence="1">
    <name type="scientific">Tanacetum cinerariifolium</name>
    <name type="common">Dalmatian daisy</name>
    <name type="synonym">Chrysanthemum cinerariifolium</name>
    <dbReference type="NCBI Taxonomy" id="118510"/>
    <lineage>
        <taxon>Eukaryota</taxon>
        <taxon>Viridiplantae</taxon>
        <taxon>Streptophyta</taxon>
        <taxon>Embryophyta</taxon>
        <taxon>Tracheophyta</taxon>
        <taxon>Spermatophyta</taxon>
        <taxon>Magnoliopsida</taxon>
        <taxon>eudicotyledons</taxon>
        <taxon>Gunneridae</taxon>
        <taxon>Pentapetalae</taxon>
        <taxon>asterids</taxon>
        <taxon>campanulids</taxon>
        <taxon>Asterales</taxon>
        <taxon>Asteraceae</taxon>
        <taxon>Asteroideae</taxon>
        <taxon>Anthemideae</taxon>
        <taxon>Anthemidinae</taxon>
        <taxon>Tanacetum</taxon>
    </lineage>
</organism>
<dbReference type="EMBL" id="BKCJ011327230">
    <property type="protein sequence ID" value="GFD21091.1"/>
    <property type="molecule type" value="Genomic_DNA"/>
</dbReference>
<comment type="caution">
    <text evidence="1">The sequence shown here is derived from an EMBL/GenBank/DDBJ whole genome shotgun (WGS) entry which is preliminary data.</text>
</comment>